<evidence type="ECO:0000313" key="2">
    <source>
        <dbReference type="Proteomes" id="UP000634672"/>
    </source>
</evidence>
<evidence type="ECO:0000313" key="1">
    <source>
        <dbReference type="EMBL" id="MBC5711008.1"/>
    </source>
</evidence>
<name>A0ABR7HCW3_9FIRM</name>
<gene>
    <name evidence="1" type="ORF">H8S75_24015</name>
</gene>
<dbReference type="EMBL" id="JACOPB010000014">
    <property type="protein sequence ID" value="MBC5711008.1"/>
    <property type="molecule type" value="Genomic_DNA"/>
</dbReference>
<protein>
    <recommendedName>
        <fullName evidence="3">DUF2634 domain-containing protein</fullName>
    </recommendedName>
</protein>
<reference evidence="1 2" key="1">
    <citation type="submission" date="2020-08" db="EMBL/GenBank/DDBJ databases">
        <title>Genome public.</title>
        <authorList>
            <person name="Liu C."/>
            <person name="Sun Q."/>
        </authorList>
    </citation>
    <scope>NUCLEOTIDE SEQUENCE [LARGE SCALE GENOMIC DNA]</scope>
    <source>
        <strain evidence="1 2">NSJ-66</strain>
    </source>
</reference>
<comment type="caution">
    <text evidence="1">The sequence shown here is derived from an EMBL/GenBank/DDBJ whole genome shotgun (WGS) entry which is preliminary data.</text>
</comment>
<dbReference type="Proteomes" id="UP000634672">
    <property type="component" value="Unassembled WGS sequence"/>
</dbReference>
<evidence type="ECO:0008006" key="3">
    <source>
        <dbReference type="Google" id="ProtNLM"/>
    </source>
</evidence>
<dbReference type="RefSeq" id="WP_187023703.1">
    <property type="nucleotide sequence ID" value="NZ_JACOPB010000014.1"/>
</dbReference>
<dbReference type="Pfam" id="PF10934">
    <property type="entry name" value="Sheath_initiator"/>
    <property type="match status" value="1"/>
</dbReference>
<organism evidence="1 2">
    <name type="scientific">Hungatella hominis</name>
    <dbReference type="NCBI Taxonomy" id="2763050"/>
    <lineage>
        <taxon>Bacteria</taxon>
        <taxon>Bacillati</taxon>
        <taxon>Bacillota</taxon>
        <taxon>Clostridia</taxon>
        <taxon>Lachnospirales</taxon>
        <taxon>Lachnospiraceae</taxon>
        <taxon>Hungatella</taxon>
    </lineage>
</organism>
<dbReference type="Gene3D" id="3.10.450.40">
    <property type="match status" value="1"/>
</dbReference>
<proteinExistence type="predicted"/>
<dbReference type="SUPFAM" id="SSF160719">
    <property type="entry name" value="gpW/gp25-like"/>
    <property type="match status" value="1"/>
</dbReference>
<keyword evidence="2" id="KW-1185">Reference proteome</keyword>
<dbReference type="InterPro" id="IPR020288">
    <property type="entry name" value="Sheath_initiator"/>
</dbReference>
<sequence length="114" mass="12983">MKGFAVDEYGDVIIERNDIELACDMELLIQKIRQVLSTNRGEWWLDPKEGIPVQKVLRKNPNTAMIRDYVRIAIAQVDKSLEMTRCDITTEGRTLKIIFNVSGPNGSVTTKMEV</sequence>
<accession>A0ABR7HCW3</accession>